<dbReference type="EMBL" id="BAAAVS010000059">
    <property type="protein sequence ID" value="GAA3048172.1"/>
    <property type="molecule type" value="Genomic_DNA"/>
</dbReference>
<evidence type="ECO:0000256" key="2">
    <source>
        <dbReference type="SAM" id="MobiDB-lite"/>
    </source>
</evidence>
<accession>A0ABP6LNL8</accession>
<dbReference type="Proteomes" id="UP001501035">
    <property type="component" value="Unassembled WGS sequence"/>
</dbReference>
<feature type="compositionally biased region" description="Basic and acidic residues" evidence="2">
    <location>
        <begin position="15"/>
        <end position="40"/>
    </location>
</feature>
<evidence type="ECO:0000256" key="1">
    <source>
        <dbReference type="ARBA" id="ARBA00006068"/>
    </source>
</evidence>
<evidence type="ECO:0000259" key="3">
    <source>
        <dbReference type="Pfam" id="PF03816"/>
    </source>
</evidence>
<organism evidence="5 6">
    <name type="scientific">Gordonia defluvii</name>
    <dbReference type="NCBI Taxonomy" id="283718"/>
    <lineage>
        <taxon>Bacteria</taxon>
        <taxon>Bacillati</taxon>
        <taxon>Actinomycetota</taxon>
        <taxon>Actinomycetes</taxon>
        <taxon>Mycobacteriales</taxon>
        <taxon>Gordoniaceae</taxon>
        <taxon>Gordonia</taxon>
    </lineage>
</organism>
<feature type="region of interest" description="Disordered" evidence="2">
    <location>
        <begin position="613"/>
        <end position="636"/>
    </location>
</feature>
<feature type="compositionally biased region" description="Polar residues" evidence="2">
    <location>
        <begin position="86"/>
        <end position="97"/>
    </location>
</feature>
<dbReference type="InterPro" id="IPR050922">
    <property type="entry name" value="LytR/CpsA/Psr_CW_biosynth"/>
</dbReference>
<comment type="caution">
    <text evidence="5">The sequence shown here is derived from an EMBL/GenBank/DDBJ whole genome shotgun (WGS) entry which is preliminary data.</text>
</comment>
<dbReference type="RefSeq" id="WP_290705866.1">
    <property type="nucleotide sequence ID" value="NZ_BAAAVS010000059.1"/>
</dbReference>
<feature type="region of interest" description="Disordered" evidence="2">
    <location>
        <begin position="1"/>
        <end position="152"/>
    </location>
</feature>
<evidence type="ECO:0000313" key="5">
    <source>
        <dbReference type="EMBL" id="GAA3048172.1"/>
    </source>
</evidence>
<dbReference type="Pfam" id="PF03816">
    <property type="entry name" value="LytR_cpsA_psr"/>
    <property type="match status" value="1"/>
</dbReference>
<dbReference type="InterPro" id="IPR004474">
    <property type="entry name" value="LytR_CpsA_psr"/>
</dbReference>
<protein>
    <recommendedName>
        <fullName evidence="7">LytR family transcriptional regulator</fullName>
    </recommendedName>
</protein>
<feature type="domain" description="LytR/CpsA/Psr regulator C-terminal" evidence="4">
    <location>
        <begin position="505"/>
        <end position="589"/>
    </location>
</feature>
<evidence type="ECO:0000259" key="4">
    <source>
        <dbReference type="Pfam" id="PF13399"/>
    </source>
</evidence>
<name>A0ABP6LNL8_9ACTN</name>
<sequence>MDKATPARRGQRPVRGPDQRQTRDPQETDRDNPELRDGRRPAPQQVPGHKRKPTRTSSGEIHTREPQPTGPTKTGPQQLARRRPTGSATASQEQEPTADTPADTPASRSPRREGDLPPRRGKPRSPESDASANPPPPATPTGPRNGFFSDGSSRKRVHRVGQVIVALVSVATLAVGGYSWRSATEVAGSITQLAGLNLGGGDDGAVDLLLVGTDSRTDAKGVPLTKRELRWLRSGDDTTTNTDTILLIRIPNNGSSATAISIPRDAYVNVPGIGMSKINAAYGATKEKVRRTAVERGGNPAKAERDGTQAGRKALIDTVAKLTGVEVDHYAEVGLLGFALLTNAVGGVDVCLKAPVRDQYSGAKFRKGRQTLNGPKALSFVRQRHGLPRGDLDRITRQQVFMASLAQKLLSAKVLADPKTMGRLQTAISRSIIIDDNWDILSFAEKLRDLSGGKVRFATIPIVTEEGWSAEGQSIVQVDPRAVHTFTDQLLTGDEPNKSGGKSSYTVDIVNAGTIDGLATNVSNILTAKGFGPGKTSTKPMNERDSIIFAHDAGDATVKQLSDSLGGVAIRADQSLPAHQVRVVLTNTYYGPGSIMDTGPQPAAQRVADSNRRAAARAGSSRAPITAATDGPMCVN</sequence>
<keyword evidence="6" id="KW-1185">Reference proteome</keyword>
<dbReference type="InterPro" id="IPR027381">
    <property type="entry name" value="LytR/CpsA/Psr_C"/>
</dbReference>
<dbReference type="PANTHER" id="PTHR33392">
    <property type="entry name" value="POLYISOPRENYL-TEICHOIC ACID--PEPTIDOGLYCAN TEICHOIC ACID TRANSFERASE TAGU"/>
    <property type="match status" value="1"/>
</dbReference>
<comment type="similarity">
    <text evidence="1">Belongs to the LytR/CpsA/Psr (LCP) family.</text>
</comment>
<dbReference type="Gene3D" id="3.30.70.2390">
    <property type="match status" value="1"/>
</dbReference>
<dbReference type="NCBIfam" id="TIGR00350">
    <property type="entry name" value="lytR_cpsA_psr"/>
    <property type="match status" value="1"/>
</dbReference>
<evidence type="ECO:0008006" key="7">
    <source>
        <dbReference type="Google" id="ProtNLM"/>
    </source>
</evidence>
<dbReference type="Pfam" id="PF13399">
    <property type="entry name" value="LytR_C"/>
    <property type="match status" value="1"/>
</dbReference>
<feature type="domain" description="Cell envelope-related transcriptional attenuator" evidence="3">
    <location>
        <begin position="241"/>
        <end position="410"/>
    </location>
</feature>
<evidence type="ECO:0000313" key="6">
    <source>
        <dbReference type="Proteomes" id="UP001501035"/>
    </source>
</evidence>
<reference evidence="6" key="1">
    <citation type="journal article" date="2019" name="Int. J. Syst. Evol. Microbiol.">
        <title>The Global Catalogue of Microorganisms (GCM) 10K type strain sequencing project: providing services to taxonomists for standard genome sequencing and annotation.</title>
        <authorList>
            <consortium name="The Broad Institute Genomics Platform"/>
            <consortium name="The Broad Institute Genome Sequencing Center for Infectious Disease"/>
            <person name="Wu L."/>
            <person name="Ma J."/>
        </authorList>
    </citation>
    <scope>NUCLEOTIDE SEQUENCE [LARGE SCALE GENOMIC DNA]</scope>
    <source>
        <strain evidence="6">JCM 14234</strain>
    </source>
</reference>
<feature type="compositionally biased region" description="Low complexity" evidence="2">
    <location>
        <begin position="66"/>
        <end position="78"/>
    </location>
</feature>
<dbReference type="Gene3D" id="3.40.630.190">
    <property type="entry name" value="LCP protein"/>
    <property type="match status" value="1"/>
</dbReference>
<gene>
    <name evidence="5" type="ORF">GCM10010528_29240</name>
</gene>
<proteinExistence type="inferred from homology"/>
<dbReference type="PANTHER" id="PTHR33392:SF6">
    <property type="entry name" value="POLYISOPRENYL-TEICHOIC ACID--PEPTIDOGLYCAN TEICHOIC ACID TRANSFERASE TAGU"/>
    <property type="match status" value="1"/>
</dbReference>